<keyword evidence="1 6" id="KW-0489">Methyltransferase</keyword>
<keyword evidence="2 6" id="KW-0808">Transferase</keyword>
<accession>A0A839S9V4</accession>
<evidence type="ECO:0000259" key="5">
    <source>
        <dbReference type="Pfam" id="PF13649"/>
    </source>
</evidence>
<dbReference type="Gene3D" id="3.40.50.150">
    <property type="entry name" value="Vaccinia Virus protein VP39"/>
    <property type="match status" value="1"/>
</dbReference>
<comment type="caution">
    <text evidence="6">The sequence shown here is derived from an EMBL/GenBank/DDBJ whole genome shotgun (WGS) entry which is preliminary data.</text>
</comment>
<protein>
    <submittedName>
        <fullName evidence="6">SAM-dependent methyltransferase</fullName>
    </submittedName>
</protein>
<dbReference type="CDD" id="cd02440">
    <property type="entry name" value="AdoMet_MTases"/>
    <property type="match status" value="1"/>
</dbReference>
<dbReference type="Proteomes" id="UP000550714">
    <property type="component" value="Unassembled WGS sequence"/>
</dbReference>
<dbReference type="SUPFAM" id="SSF53335">
    <property type="entry name" value="S-adenosyl-L-methionine-dependent methyltransferases"/>
    <property type="match status" value="1"/>
</dbReference>
<dbReference type="InterPro" id="IPR029063">
    <property type="entry name" value="SAM-dependent_MTases_sf"/>
</dbReference>
<dbReference type="RefSeq" id="WP_183659272.1">
    <property type="nucleotide sequence ID" value="NZ_JACHWU010000010.1"/>
</dbReference>
<dbReference type="PANTHER" id="PTHR43464:SF19">
    <property type="entry name" value="UBIQUINONE BIOSYNTHESIS O-METHYLTRANSFERASE, MITOCHONDRIAL"/>
    <property type="match status" value="1"/>
</dbReference>
<evidence type="ECO:0000313" key="6">
    <source>
        <dbReference type="EMBL" id="MBB3053459.1"/>
    </source>
</evidence>
<keyword evidence="3" id="KW-0949">S-adenosyl-L-methionine</keyword>
<evidence type="ECO:0000256" key="4">
    <source>
        <dbReference type="SAM" id="MobiDB-lite"/>
    </source>
</evidence>
<dbReference type="EMBL" id="JACHWU010000010">
    <property type="protein sequence ID" value="MBB3053459.1"/>
    <property type="molecule type" value="Genomic_DNA"/>
</dbReference>
<evidence type="ECO:0000256" key="1">
    <source>
        <dbReference type="ARBA" id="ARBA00022603"/>
    </source>
</evidence>
<dbReference type="GO" id="GO:0008168">
    <property type="term" value="F:methyltransferase activity"/>
    <property type="evidence" value="ECO:0007669"/>
    <property type="project" value="UniProtKB-KW"/>
</dbReference>
<dbReference type="Pfam" id="PF13649">
    <property type="entry name" value="Methyltransf_25"/>
    <property type="match status" value="1"/>
</dbReference>
<organism evidence="6 7">
    <name type="scientific">Prauserella isguenensis</name>
    <dbReference type="NCBI Taxonomy" id="1470180"/>
    <lineage>
        <taxon>Bacteria</taxon>
        <taxon>Bacillati</taxon>
        <taxon>Actinomycetota</taxon>
        <taxon>Actinomycetes</taxon>
        <taxon>Pseudonocardiales</taxon>
        <taxon>Pseudonocardiaceae</taxon>
        <taxon>Prauserella</taxon>
    </lineage>
</organism>
<dbReference type="PANTHER" id="PTHR43464">
    <property type="entry name" value="METHYLTRANSFERASE"/>
    <property type="match status" value="1"/>
</dbReference>
<evidence type="ECO:0000256" key="3">
    <source>
        <dbReference type="ARBA" id="ARBA00022691"/>
    </source>
</evidence>
<dbReference type="GO" id="GO:0032259">
    <property type="term" value="P:methylation"/>
    <property type="evidence" value="ECO:0007669"/>
    <property type="project" value="UniProtKB-KW"/>
</dbReference>
<dbReference type="InterPro" id="IPR041698">
    <property type="entry name" value="Methyltransf_25"/>
</dbReference>
<reference evidence="6 7" key="1">
    <citation type="submission" date="2020-08" db="EMBL/GenBank/DDBJ databases">
        <title>Genomic Encyclopedia of Type Strains, Phase III (KMG-III): the genomes of soil and plant-associated and newly described type strains.</title>
        <authorList>
            <person name="Whitman W."/>
        </authorList>
    </citation>
    <scope>NUCLEOTIDE SEQUENCE [LARGE SCALE GENOMIC DNA]</scope>
    <source>
        <strain evidence="6 7">CECT 8577</strain>
    </source>
</reference>
<keyword evidence="7" id="KW-1185">Reference proteome</keyword>
<feature type="region of interest" description="Disordered" evidence="4">
    <location>
        <begin position="1"/>
        <end position="21"/>
    </location>
</feature>
<feature type="domain" description="Methyltransferase" evidence="5">
    <location>
        <begin position="43"/>
        <end position="145"/>
    </location>
</feature>
<name>A0A839S9V4_9PSEU</name>
<proteinExistence type="predicted"/>
<dbReference type="AlphaFoldDB" id="A0A839S9V4"/>
<gene>
    <name evidence="6" type="ORF">FHS23_004512</name>
</gene>
<evidence type="ECO:0000313" key="7">
    <source>
        <dbReference type="Proteomes" id="UP000550714"/>
    </source>
</evidence>
<evidence type="ECO:0000256" key="2">
    <source>
        <dbReference type="ARBA" id="ARBA00022679"/>
    </source>
</evidence>
<sequence>MTDTVAQRTFDESYTGGGAPWVIDEPQPAVVALERDGRIGGRVLDAGCGTGEHTLLLAGRGYDVLGVDFAPHAVERAAELARSRGVDAHFRVADAFDLDRELGGAHGDPGTPFDTILDSALFHVFEAGDQRRYADVLSRIIRPGGVVHVLALADRGEPGFGPRIGDAAIREAFADGWTVEELSSTRYRAVARGADAEALGVAPGTVVDQPAWLARMRRD</sequence>